<dbReference type="EMBL" id="UHIC01000001">
    <property type="protein sequence ID" value="SUO95100.1"/>
    <property type="molecule type" value="Genomic_DNA"/>
</dbReference>
<gene>
    <name evidence="2" type="ORF">NCTC13337_01102</name>
</gene>
<dbReference type="Proteomes" id="UP000254601">
    <property type="component" value="Unassembled WGS sequence"/>
</dbReference>
<evidence type="ECO:0000313" key="2">
    <source>
        <dbReference type="EMBL" id="SUO95100.1"/>
    </source>
</evidence>
<dbReference type="RefSeq" id="WP_072576140.1">
    <property type="nucleotide sequence ID" value="NZ_LWHB01000053.1"/>
</dbReference>
<name>A0A380MR68_9GAMM</name>
<reference evidence="2 3" key="1">
    <citation type="submission" date="2018-06" db="EMBL/GenBank/DDBJ databases">
        <authorList>
            <consortium name="Pathogen Informatics"/>
            <person name="Doyle S."/>
        </authorList>
    </citation>
    <scope>NUCLEOTIDE SEQUENCE [LARGE SCALE GENOMIC DNA]</scope>
    <source>
        <strain evidence="2 3">NCTC13337</strain>
    </source>
</reference>
<accession>A0A380MR68</accession>
<evidence type="ECO:0000313" key="3">
    <source>
        <dbReference type="Proteomes" id="UP000254601"/>
    </source>
</evidence>
<proteinExistence type="predicted"/>
<keyword evidence="3" id="KW-1185">Reference proteome</keyword>
<evidence type="ECO:0000259" key="1">
    <source>
        <dbReference type="Pfam" id="PF21291"/>
    </source>
</evidence>
<organism evidence="2 3">
    <name type="scientific">Suttonella ornithocola</name>
    <dbReference type="NCBI Taxonomy" id="279832"/>
    <lineage>
        <taxon>Bacteria</taxon>
        <taxon>Pseudomonadati</taxon>
        <taxon>Pseudomonadota</taxon>
        <taxon>Gammaproteobacteria</taxon>
        <taxon>Cardiobacteriales</taxon>
        <taxon>Cardiobacteriaceae</taxon>
        <taxon>Suttonella</taxon>
    </lineage>
</organism>
<sequence>MDKKDCKKQYEIVLKKSLTDEQRLQGWQAVAHQQGLSGEYALAARLGEKGFDEERAEMVANLFGR</sequence>
<dbReference type="InterPro" id="IPR048564">
    <property type="entry name" value="CYNS_N"/>
</dbReference>
<dbReference type="Pfam" id="PF21291">
    <property type="entry name" value="CYNS_N"/>
    <property type="match status" value="1"/>
</dbReference>
<dbReference type="OrthoDB" id="8611992at2"/>
<protein>
    <recommendedName>
        <fullName evidence="1">Cyanate hydratase N-terminal domain-containing protein</fullName>
    </recommendedName>
</protein>
<feature type="domain" description="Cyanate hydratase N-terminal" evidence="1">
    <location>
        <begin position="27"/>
        <end position="64"/>
    </location>
</feature>
<dbReference type="AlphaFoldDB" id="A0A380MR68"/>